<comment type="caution">
    <text evidence="1">The sequence shown here is derived from an EMBL/GenBank/DDBJ whole genome shotgun (WGS) entry which is preliminary data.</text>
</comment>
<dbReference type="Proteomes" id="UP000244523">
    <property type="component" value="Unassembled WGS sequence"/>
</dbReference>
<dbReference type="EMBL" id="QBUD01000002">
    <property type="protein sequence ID" value="PUB17562.1"/>
    <property type="molecule type" value="Genomic_DNA"/>
</dbReference>
<protein>
    <submittedName>
        <fullName evidence="1">Uncharacterized protein</fullName>
    </submittedName>
</protein>
<name>A0A2T6KMW8_9RHOB</name>
<keyword evidence="2" id="KW-1185">Reference proteome</keyword>
<evidence type="ECO:0000313" key="1">
    <source>
        <dbReference type="EMBL" id="PUB17562.1"/>
    </source>
</evidence>
<gene>
    <name evidence="1" type="ORF">C8N45_102574</name>
</gene>
<dbReference type="AlphaFoldDB" id="A0A2T6KMW8"/>
<proteinExistence type="predicted"/>
<organism evidence="1 2">
    <name type="scientific">Yoonia sediminilitoris</name>
    <dbReference type="NCBI Taxonomy" id="1286148"/>
    <lineage>
        <taxon>Bacteria</taxon>
        <taxon>Pseudomonadati</taxon>
        <taxon>Pseudomonadota</taxon>
        <taxon>Alphaproteobacteria</taxon>
        <taxon>Rhodobacterales</taxon>
        <taxon>Paracoccaceae</taxon>
        <taxon>Yoonia</taxon>
    </lineage>
</organism>
<evidence type="ECO:0000313" key="2">
    <source>
        <dbReference type="Proteomes" id="UP000244523"/>
    </source>
</evidence>
<sequence length="273" mass="29025">MTGNVSNTSRTAGVTDLTALATKLAALISEDDVFVAGGKRVISHGDDPPAMVAILREVDNTVLERTLEFGLDDVTVSISAAGRRLRGVVAIDSDMPGKDKIIGHILSQEEPDLLKATGAMLNDFCANAKRITVLSGPPQMLGSSAEKGLSVATLAEVWQVNMDARAAPPMERFLTANKDKMIGHLYMSGNDVIGSSGDTARLQEVWDTQIDMFRKRHKAAQPKLDGPVLVCLDAVLGGQTSVAVGSFGKESCLFSYLPIDLPDLISSWNAVTS</sequence>
<reference evidence="1 2" key="1">
    <citation type="submission" date="2018-04" db="EMBL/GenBank/DDBJ databases">
        <title>Genomic Encyclopedia of Archaeal and Bacterial Type Strains, Phase II (KMG-II): from individual species to whole genera.</title>
        <authorList>
            <person name="Goeker M."/>
        </authorList>
    </citation>
    <scope>NUCLEOTIDE SEQUENCE [LARGE SCALE GENOMIC DNA]</scope>
    <source>
        <strain evidence="1 2">DSM 29955</strain>
    </source>
</reference>
<accession>A0A2T6KMW8</accession>